<dbReference type="Gene3D" id="3.90.950.10">
    <property type="match status" value="1"/>
</dbReference>
<reference evidence="5 6" key="1">
    <citation type="submission" date="2023-07" db="EMBL/GenBank/DDBJ databases">
        <title>Genomic Encyclopedia of Type Strains, Phase IV (KMG-IV): sequencing the most valuable type-strain genomes for metagenomic binning, comparative biology and taxonomic classification.</title>
        <authorList>
            <person name="Goeker M."/>
        </authorList>
    </citation>
    <scope>NUCLEOTIDE SEQUENCE [LARGE SCALE GENOMIC DNA]</scope>
    <source>
        <strain evidence="5 6">DSM 1111</strain>
    </source>
</reference>
<comment type="subcellular location">
    <subcellularLocation>
        <location evidence="4">Cytoplasm</location>
    </subcellularLocation>
</comment>
<keyword evidence="6" id="KW-1185">Reference proteome</keyword>
<dbReference type="PIRSF" id="PIRSF006305">
    <property type="entry name" value="Maf"/>
    <property type="match status" value="1"/>
</dbReference>
<evidence type="ECO:0000313" key="6">
    <source>
        <dbReference type="Proteomes" id="UP001238496"/>
    </source>
</evidence>
<comment type="function">
    <text evidence="4">Nucleoside triphosphate pyrophosphatase. May have a dual role in cell division arrest and in preventing the incorporation of modified nucleotides into cellular nucleic acids.</text>
</comment>
<name>A0ABU0GBX4_9HYPH</name>
<dbReference type="NCBIfam" id="TIGR00172">
    <property type="entry name" value="maf"/>
    <property type="match status" value="1"/>
</dbReference>
<comment type="cofactor">
    <cofactor evidence="1 4">
        <name>a divalent metal cation</name>
        <dbReference type="ChEBI" id="CHEBI:60240"/>
    </cofactor>
</comment>
<sequence length="205" mass="22505">MTKVSMMASPLILASGSTVRRKLMENAGLVFQVVPASVDERVIEERMPADQRDPVSIALHLAIAKAREVSARMPEAVVVGCDQTMSLGSRIFHKAQTPEDAKRTLEILRGQEHSLNSAICLVRNGDVLWKHVDRAGMQMRQFSDLFLTGYVQRNGEALLSSVGCYQLEGEGIQLFDAIDGDYFTILGLPLLPLLSALRQCGVNHA</sequence>
<proteinExistence type="inferred from homology"/>
<evidence type="ECO:0000256" key="2">
    <source>
        <dbReference type="ARBA" id="ARBA00022801"/>
    </source>
</evidence>
<dbReference type="CDD" id="cd00555">
    <property type="entry name" value="Maf"/>
    <property type="match status" value="1"/>
</dbReference>
<comment type="catalytic activity">
    <reaction evidence="4">
        <text>a 2'-deoxyribonucleoside 5'-triphosphate + H2O = a 2'-deoxyribonucleoside 5'-phosphate + diphosphate + H(+)</text>
        <dbReference type="Rhea" id="RHEA:44644"/>
        <dbReference type="ChEBI" id="CHEBI:15377"/>
        <dbReference type="ChEBI" id="CHEBI:15378"/>
        <dbReference type="ChEBI" id="CHEBI:33019"/>
        <dbReference type="ChEBI" id="CHEBI:61560"/>
        <dbReference type="ChEBI" id="CHEBI:65317"/>
        <dbReference type="EC" id="3.6.1.9"/>
    </reaction>
</comment>
<evidence type="ECO:0000313" key="5">
    <source>
        <dbReference type="EMBL" id="MDQ0422125.1"/>
    </source>
</evidence>
<keyword evidence="2 4" id="KW-0378">Hydrolase</keyword>
<protein>
    <recommendedName>
        <fullName evidence="4">Nucleoside triphosphate pyrophosphatase</fullName>
        <ecNumber evidence="4">3.6.1.9</ecNumber>
    </recommendedName>
    <alternativeName>
        <fullName evidence="4">Nucleotide pyrophosphatase</fullName>
        <shortName evidence="4">Nucleotide PPase</shortName>
    </alternativeName>
</protein>
<dbReference type="EC" id="3.6.1.9" evidence="4"/>
<dbReference type="InterPro" id="IPR029001">
    <property type="entry name" value="ITPase-like_fam"/>
</dbReference>
<comment type="caution">
    <text evidence="4">Lacks conserved residue(s) required for the propagation of feature annotation.</text>
</comment>
<evidence type="ECO:0000256" key="3">
    <source>
        <dbReference type="ARBA" id="ARBA00023080"/>
    </source>
</evidence>
<dbReference type="Pfam" id="PF02545">
    <property type="entry name" value="Maf"/>
    <property type="match status" value="1"/>
</dbReference>
<accession>A0ABU0GBX4</accession>
<feature type="active site" description="Proton acceptor" evidence="4">
    <location>
        <position position="82"/>
    </location>
</feature>
<keyword evidence="4" id="KW-0963">Cytoplasm</keyword>
<dbReference type="EMBL" id="JAUSUW010000009">
    <property type="protein sequence ID" value="MDQ0422125.1"/>
    <property type="molecule type" value="Genomic_DNA"/>
</dbReference>
<comment type="similarity">
    <text evidence="4">Belongs to the Maf family.</text>
</comment>
<dbReference type="HAMAP" id="MF_00528">
    <property type="entry name" value="Maf"/>
    <property type="match status" value="1"/>
</dbReference>
<dbReference type="SUPFAM" id="SSF52972">
    <property type="entry name" value="ITPase-like"/>
    <property type="match status" value="1"/>
</dbReference>
<comment type="catalytic activity">
    <reaction evidence="4">
        <text>a ribonucleoside 5'-triphosphate + H2O = a ribonucleoside 5'-phosphate + diphosphate + H(+)</text>
        <dbReference type="Rhea" id="RHEA:23996"/>
        <dbReference type="ChEBI" id="CHEBI:15377"/>
        <dbReference type="ChEBI" id="CHEBI:15378"/>
        <dbReference type="ChEBI" id="CHEBI:33019"/>
        <dbReference type="ChEBI" id="CHEBI:58043"/>
        <dbReference type="ChEBI" id="CHEBI:61557"/>
        <dbReference type="EC" id="3.6.1.9"/>
    </reaction>
</comment>
<dbReference type="PANTHER" id="PTHR43213:SF5">
    <property type="entry name" value="BIFUNCTIONAL DTTP_UTP PYROPHOSPHATASE_METHYLTRANSFERASE PROTEIN-RELATED"/>
    <property type="match status" value="1"/>
</dbReference>
<dbReference type="PANTHER" id="PTHR43213">
    <property type="entry name" value="BIFUNCTIONAL DTTP/UTP PYROPHOSPHATASE/METHYLTRANSFERASE PROTEIN-RELATED"/>
    <property type="match status" value="1"/>
</dbReference>
<dbReference type="Proteomes" id="UP001238496">
    <property type="component" value="Unassembled WGS sequence"/>
</dbReference>
<gene>
    <name evidence="5" type="ORF">J2045_003170</name>
</gene>
<evidence type="ECO:0000256" key="4">
    <source>
        <dbReference type="HAMAP-Rule" id="MF_00528"/>
    </source>
</evidence>
<organism evidence="5 6">
    <name type="scientific">Peteryoungia aggregata LMG 23059</name>
    <dbReference type="NCBI Taxonomy" id="1368425"/>
    <lineage>
        <taxon>Bacteria</taxon>
        <taxon>Pseudomonadati</taxon>
        <taxon>Pseudomonadota</taxon>
        <taxon>Alphaproteobacteria</taxon>
        <taxon>Hyphomicrobiales</taxon>
        <taxon>Rhizobiaceae</taxon>
        <taxon>Peteryoungia</taxon>
    </lineage>
</organism>
<dbReference type="InterPro" id="IPR003697">
    <property type="entry name" value="Maf-like"/>
</dbReference>
<evidence type="ECO:0000256" key="1">
    <source>
        <dbReference type="ARBA" id="ARBA00001968"/>
    </source>
</evidence>
<keyword evidence="3 4" id="KW-0546">Nucleotide metabolism</keyword>
<comment type="caution">
    <text evidence="5">The sequence shown here is derived from an EMBL/GenBank/DDBJ whole genome shotgun (WGS) entry which is preliminary data.</text>
</comment>